<feature type="binding site" evidence="9">
    <location>
        <position position="191"/>
    </location>
    <ligand>
        <name>Zn(2+)</name>
        <dbReference type="ChEBI" id="CHEBI:29105"/>
    </ligand>
</feature>
<evidence type="ECO:0000256" key="7">
    <source>
        <dbReference type="ARBA" id="ARBA00023239"/>
    </source>
</evidence>
<dbReference type="NCBIfam" id="TIGR01357">
    <property type="entry name" value="aroB"/>
    <property type="match status" value="1"/>
</dbReference>
<feature type="binding site" evidence="9">
    <location>
        <position position="270"/>
    </location>
    <ligand>
        <name>Zn(2+)</name>
        <dbReference type="ChEBI" id="CHEBI:29105"/>
    </ligand>
</feature>
<accession>V2XRC0</accession>
<dbReference type="EC" id="4.2.3.4" evidence="9 10"/>
<feature type="domain" description="3-dehydroquinate synthase N-terminal" evidence="11">
    <location>
        <begin position="74"/>
        <end position="185"/>
    </location>
</feature>
<keyword evidence="9" id="KW-0963">Cytoplasm</keyword>
<evidence type="ECO:0000256" key="3">
    <source>
        <dbReference type="ARBA" id="ARBA00022723"/>
    </source>
</evidence>
<evidence type="ECO:0000313" key="14">
    <source>
        <dbReference type="Proteomes" id="UP000018227"/>
    </source>
</evidence>
<evidence type="ECO:0000259" key="11">
    <source>
        <dbReference type="Pfam" id="PF01761"/>
    </source>
</evidence>
<reference evidence="13 14" key="1">
    <citation type="submission" date="2013-06" db="EMBL/GenBank/DDBJ databases">
        <authorList>
            <person name="Weinstock G."/>
            <person name="Sodergren E."/>
            <person name="Clifton S."/>
            <person name="Fulton L."/>
            <person name="Fulton B."/>
            <person name="Courtney L."/>
            <person name="Fronick C."/>
            <person name="Harrison M."/>
            <person name="Strong C."/>
            <person name="Farmer C."/>
            <person name="Delahaunty K."/>
            <person name="Markovic C."/>
            <person name="Hall O."/>
            <person name="Minx P."/>
            <person name="Tomlinson C."/>
            <person name="Mitreva M."/>
            <person name="Nelson J."/>
            <person name="Hou S."/>
            <person name="Wollam A."/>
            <person name="Pepin K.H."/>
            <person name="Johnson M."/>
            <person name="Bhonagiri V."/>
            <person name="Nash W.E."/>
            <person name="Warren W."/>
            <person name="Chinwalla A."/>
            <person name="Mardis E.R."/>
            <person name="Wilson R.K."/>
        </authorList>
    </citation>
    <scope>NUCLEOTIDE SEQUENCE [LARGE SCALE GENOMIC DNA]</scope>
    <source>
        <strain evidence="13 14">ATCC 51271</strain>
    </source>
</reference>
<keyword evidence="3 9" id="KW-0479">Metal-binding</keyword>
<dbReference type="Proteomes" id="UP000018227">
    <property type="component" value="Unassembled WGS sequence"/>
</dbReference>
<keyword evidence="6 9" id="KW-0520">NAD</keyword>
<evidence type="ECO:0000256" key="1">
    <source>
        <dbReference type="ARBA" id="ARBA00001911"/>
    </source>
</evidence>
<feature type="binding site" evidence="9">
    <location>
        <begin position="112"/>
        <end position="116"/>
    </location>
    <ligand>
        <name>NAD(+)</name>
        <dbReference type="ChEBI" id="CHEBI:57540"/>
    </ligand>
</feature>
<keyword evidence="5 9" id="KW-0862">Zinc</keyword>
<comment type="subcellular location">
    <subcellularLocation>
        <location evidence="9">Cytoplasm</location>
    </subcellularLocation>
</comment>
<dbReference type="AlphaFoldDB" id="V2XRC0"/>
<protein>
    <recommendedName>
        <fullName evidence="9 10">3-dehydroquinate synthase</fullName>
        <shortName evidence="9">DHQS</shortName>
        <ecNumber evidence="9 10">4.2.3.4</ecNumber>
    </recommendedName>
</protein>
<comment type="similarity">
    <text evidence="9">Belongs to the sugar phosphate cyclases superfamily. Dehydroquinate synthase family.</text>
</comment>
<proteinExistence type="inferred from homology"/>
<dbReference type="OrthoDB" id="9806583at2"/>
<dbReference type="Pfam" id="PF24621">
    <property type="entry name" value="DHQS_C"/>
    <property type="match status" value="1"/>
</dbReference>
<dbReference type="InterPro" id="IPR056179">
    <property type="entry name" value="DHQS_C"/>
</dbReference>
<evidence type="ECO:0000313" key="13">
    <source>
        <dbReference type="EMBL" id="ESL04724.1"/>
    </source>
</evidence>
<name>V2XRC0_9FIRM</name>
<dbReference type="PIRSF" id="PIRSF001455">
    <property type="entry name" value="DHQ_synth"/>
    <property type="match status" value="1"/>
</dbReference>
<dbReference type="EMBL" id="ACIL03000002">
    <property type="protein sequence ID" value="ESL04724.1"/>
    <property type="molecule type" value="Genomic_DNA"/>
</dbReference>
<comment type="cofactor">
    <cofactor evidence="2">
        <name>Zn(2+)</name>
        <dbReference type="ChEBI" id="CHEBI:29105"/>
    </cofactor>
</comment>
<dbReference type="FunFam" id="3.40.50.1970:FF:000007">
    <property type="entry name" value="Pentafunctional AROM polypeptide"/>
    <property type="match status" value="1"/>
</dbReference>
<dbReference type="GO" id="GO:0046872">
    <property type="term" value="F:metal ion binding"/>
    <property type="evidence" value="ECO:0007669"/>
    <property type="project" value="UniProtKB-KW"/>
</dbReference>
<dbReference type="GO" id="GO:0009423">
    <property type="term" value="P:chorismate biosynthetic process"/>
    <property type="evidence" value="ECO:0007669"/>
    <property type="project" value="UniProtKB-UniRule"/>
</dbReference>
<dbReference type="UniPathway" id="UPA00053">
    <property type="reaction ID" value="UER00085"/>
</dbReference>
<sequence>MNVSKKLNVKVGSEENKSYDIIVESNFDKLSGLLSELFLSCNKLMLVFDSNTDRFFKGRLVQKLKNTGKELHTFTFPAGEDNKNISTVQSLYEELINKNFERKDVILAVGGGVVGDLAGFAAATYLRGIRFAGIPTTLLAMSDSSVGGKTGVDFMAYKNMVGAFHQPSLVYMNTDSLTSLPEREYLSGVAEVIKYGYIWDKEFLSYLKENTDKIISKDEEALEYIIYNSCRIKKEVVENDPLEKGLRAILNFGHTIGHAVEKLMNFDLLHGECVALGMISACRMAVERGLVSESELEDMKKILTEYKLFNKISLSAVDFSIEDVLKATKSDKKMQGGKIKFILTKEVGKAEIYTDITDEEMIVGIKEIFEG</sequence>
<comment type="caution">
    <text evidence="13">The sequence shown here is derived from an EMBL/GenBank/DDBJ whole genome shotgun (WGS) entry which is preliminary data.</text>
</comment>
<dbReference type="GO" id="GO:0000166">
    <property type="term" value="F:nucleotide binding"/>
    <property type="evidence" value="ECO:0007669"/>
    <property type="project" value="UniProtKB-KW"/>
</dbReference>
<dbReference type="Gene3D" id="1.20.1090.10">
    <property type="entry name" value="Dehydroquinate synthase-like - alpha domain"/>
    <property type="match status" value="1"/>
</dbReference>
<dbReference type="InterPro" id="IPR016037">
    <property type="entry name" value="DHQ_synth_AroB"/>
</dbReference>
<evidence type="ECO:0000256" key="9">
    <source>
        <dbReference type="HAMAP-Rule" id="MF_00110"/>
    </source>
</evidence>
<dbReference type="GO" id="GO:0009073">
    <property type="term" value="P:aromatic amino acid family biosynthetic process"/>
    <property type="evidence" value="ECO:0007669"/>
    <property type="project" value="UniProtKB-KW"/>
</dbReference>
<comment type="catalytic activity">
    <reaction evidence="9">
        <text>7-phospho-2-dehydro-3-deoxy-D-arabino-heptonate = 3-dehydroquinate + phosphate</text>
        <dbReference type="Rhea" id="RHEA:21968"/>
        <dbReference type="ChEBI" id="CHEBI:32364"/>
        <dbReference type="ChEBI" id="CHEBI:43474"/>
        <dbReference type="ChEBI" id="CHEBI:58394"/>
        <dbReference type="EC" id="4.2.3.4"/>
    </reaction>
</comment>
<dbReference type="Gene3D" id="3.40.50.1970">
    <property type="match status" value="1"/>
</dbReference>
<dbReference type="PANTHER" id="PTHR43622:SF1">
    <property type="entry name" value="3-DEHYDROQUINATE SYNTHASE"/>
    <property type="match status" value="1"/>
</dbReference>
<dbReference type="GO" id="GO:0003856">
    <property type="term" value="F:3-dehydroquinate synthase activity"/>
    <property type="evidence" value="ECO:0007669"/>
    <property type="project" value="UniProtKB-UniRule"/>
</dbReference>
<evidence type="ECO:0000256" key="4">
    <source>
        <dbReference type="ARBA" id="ARBA00022741"/>
    </source>
</evidence>
<feature type="binding site" evidence="9">
    <location>
        <position position="149"/>
    </location>
    <ligand>
        <name>NAD(+)</name>
        <dbReference type="ChEBI" id="CHEBI:57540"/>
    </ligand>
</feature>
<dbReference type="GO" id="GO:0008652">
    <property type="term" value="P:amino acid biosynthetic process"/>
    <property type="evidence" value="ECO:0007669"/>
    <property type="project" value="UniProtKB-KW"/>
</dbReference>
<dbReference type="eggNOG" id="COG0337">
    <property type="taxonomic scope" value="Bacteria"/>
</dbReference>
<dbReference type="InterPro" id="IPR030960">
    <property type="entry name" value="DHQS/DOIS_N"/>
</dbReference>
<comment type="function">
    <text evidence="9">Catalyzes the conversion of 3-deoxy-D-arabino-heptulosonate 7-phosphate (DAHP) to dehydroquinate (DHQ).</text>
</comment>
<evidence type="ECO:0000259" key="12">
    <source>
        <dbReference type="Pfam" id="PF24621"/>
    </source>
</evidence>
<dbReference type="HAMAP" id="MF_00110">
    <property type="entry name" value="DHQ_synthase"/>
    <property type="match status" value="1"/>
</dbReference>
<keyword evidence="14" id="KW-1185">Reference proteome</keyword>
<dbReference type="PANTHER" id="PTHR43622">
    <property type="entry name" value="3-DEHYDROQUINATE SYNTHASE"/>
    <property type="match status" value="1"/>
</dbReference>
<keyword evidence="9" id="KW-0057">Aromatic amino acid biosynthesis</keyword>
<keyword evidence="4 9" id="KW-0547">Nucleotide-binding</keyword>
<dbReference type="GO" id="GO:0005737">
    <property type="term" value="C:cytoplasm"/>
    <property type="evidence" value="ECO:0007669"/>
    <property type="project" value="UniProtKB-SubCell"/>
</dbReference>
<dbReference type="STRING" id="592026.GCWU0000282_000111"/>
<dbReference type="Pfam" id="PF01761">
    <property type="entry name" value="DHQ_synthase"/>
    <property type="match status" value="1"/>
</dbReference>
<evidence type="ECO:0000256" key="10">
    <source>
        <dbReference type="NCBIfam" id="TIGR01357"/>
    </source>
</evidence>
<feature type="domain" description="3-dehydroquinate synthase C-terminal" evidence="12">
    <location>
        <begin position="188"/>
        <end position="333"/>
    </location>
</feature>
<comment type="cofactor">
    <cofactor evidence="1 9">
        <name>NAD(+)</name>
        <dbReference type="ChEBI" id="CHEBI:57540"/>
    </cofactor>
</comment>
<comment type="caution">
    <text evidence="9">Lacks conserved residue(s) required for the propagation of feature annotation.</text>
</comment>
<gene>
    <name evidence="9" type="primary">aroB</name>
    <name evidence="13" type="ORF">GCWU0000282_000111</name>
</gene>
<dbReference type="InterPro" id="IPR050071">
    <property type="entry name" value="Dehydroquinate_synthase"/>
</dbReference>
<comment type="cofactor">
    <cofactor evidence="9">
        <name>Co(2+)</name>
        <dbReference type="ChEBI" id="CHEBI:48828"/>
    </cofactor>
    <cofactor evidence="9">
        <name>Zn(2+)</name>
        <dbReference type="ChEBI" id="CHEBI:29105"/>
    </cofactor>
    <text evidence="9">Binds 1 divalent metal cation per subunit. Can use either Co(2+) or Zn(2+).</text>
</comment>
<feature type="binding site" evidence="9">
    <location>
        <begin position="136"/>
        <end position="137"/>
    </location>
    <ligand>
        <name>NAD(+)</name>
        <dbReference type="ChEBI" id="CHEBI:57540"/>
    </ligand>
</feature>
<organism evidence="13 14">
    <name type="scientific">Catonella morbi ATCC 51271</name>
    <dbReference type="NCBI Taxonomy" id="592026"/>
    <lineage>
        <taxon>Bacteria</taxon>
        <taxon>Bacillati</taxon>
        <taxon>Bacillota</taxon>
        <taxon>Clostridia</taxon>
        <taxon>Lachnospirales</taxon>
        <taxon>Lachnospiraceae</taxon>
        <taxon>Catonella</taxon>
    </lineage>
</organism>
<keyword evidence="8 9" id="KW-0170">Cobalt</keyword>
<keyword evidence="7 9" id="KW-0456">Lyase</keyword>
<evidence type="ECO:0000256" key="6">
    <source>
        <dbReference type="ARBA" id="ARBA00023027"/>
    </source>
</evidence>
<dbReference type="RefSeq" id="WP_023353016.1">
    <property type="nucleotide sequence ID" value="NZ_KI535366.1"/>
</dbReference>
<evidence type="ECO:0000256" key="8">
    <source>
        <dbReference type="ARBA" id="ARBA00023285"/>
    </source>
</evidence>
<dbReference type="HOGENOM" id="CLU_001201_0_2_9"/>
<feature type="binding site" evidence="9">
    <location>
        <position position="158"/>
    </location>
    <ligand>
        <name>NAD(+)</name>
        <dbReference type="ChEBI" id="CHEBI:57540"/>
    </ligand>
</feature>
<feature type="binding site" evidence="9">
    <location>
        <position position="254"/>
    </location>
    <ligand>
        <name>Zn(2+)</name>
        <dbReference type="ChEBI" id="CHEBI:29105"/>
    </ligand>
</feature>
<comment type="pathway">
    <text evidence="9">Metabolic intermediate biosynthesis; chorismate biosynthesis; chorismate from D-erythrose 4-phosphate and phosphoenolpyruvate: step 2/7.</text>
</comment>
<evidence type="ECO:0000256" key="5">
    <source>
        <dbReference type="ARBA" id="ARBA00022833"/>
    </source>
</evidence>
<keyword evidence="9" id="KW-0028">Amino-acid biosynthesis</keyword>
<dbReference type="InterPro" id="IPR030963">
    <property type="entry name" value="DHQ_synth_fam"/>
</dbReference>
<dbReference type="CDD" id="cd08195">
    <property type="entry name" value="DHQS"/>
    <property type="match status" value="1"/>
</dbReference>
<dbReference type="SUPFAM" id="SSF56796">
    <property type="entry name" value="Dehydroquinate synthase-like"/>
    <property type="match status" value="1"/>
</dbReference>
<evidence type="ECO:0000256" key="2">
    <source>
        <dbReference type="ARBA" id="ARBA00001947"/>
    </source>
</evidence>